<feature type="transmembrane region" description="Helical" evidence="7">
    <location>
        <begin position="52"/>
        <end position="71"/>
    </location>
</feature>
<evidence type="ECO:0000259" key="8">
    <source>
        <dbReference type="PROSITE" id="PS50850"/>
    </source>
</evidence>
<evidence type="ECO:0000256" key="7">
    <source>
        <dbReference type="SAM" id="Phobius"/>
    </source>
</evidence>
<feature type="transmembrane region" description="Helical" evidence="7">
    <location>
        <begin position="458"/>
        <end position="477"/>
    </location>
</feature>
<feature type="transmembrane region" description="Helical" evidence="7">
    <location>
        <begin position="177"/>
        <end position="196"/>
    </location>
</feature>
<feature type="transmembrane region" description="Helical" evidence="7">
    <location>
        <begin position="543"/>
        <end position="564"/>
    </location>
</feature>
<sequence length="598" mass="63649">MSADTDADKVPSTEMQQLERTDTPNTSADDAGPGAAPTTDGGVPLGYFTSRIFLGTYSAVACSVMAGVGPFSLAAPLLTAINADIGPSKDIAWVGYVYNLVLACTLCLVGRLSDIFGRRWFFILGNFLALIGCIVCATAKSVPTLIGGMTILSLGVSTQISFQYVLGELVPIGKRFLVMSTIFPWTVPLGGFAPVISTALQANTALKWRWCFWICAIVNVVSTLLYFFFYHPPTFKRIISGNAHKTKLQALRELDWVGIFLFAAGFFVFLLGLNWGGNAYAWNSVPVLVSVLVGAAMLVAFWAWEMYARLTLPFVPLHLFRNGRWVAMMLCLAVGAMQYYAFALVWPKMVTGLWPEKVAGGNKLGWSLLLTGFGLQVGQICGSFIANFVNQRYLLLASTTLATALLGAASCATQYNMWTVLGVMIPGFLAIGVQEAVSGTFCTIALKNQKEIGVGGGVAATTRSGLSVLGSVIYSAIITNRLNKTIPALVPPAATAAGLPASSVAALIAYLKGTTKTTAGIVGVTPDILSAATIAYRDANAQAYQTVMLTTIAFGGISMICAWFTPSIDKEKAHIVSTVLEKEGKDSGNNKVVGEEEV</sequence>
<dbReference type="Proteomes" id="UP001583186">
    <property type="component" value="Unassembled WGS sequence"/>
</dbReference>
<feature type="transmembrane region" description="Helical" evidence="7">
    <location>
        <begin position="146"/>
        <end position="165"/>
    </location>
</feature>
<dbReference type="SUPFAM" id="SSF103473">
    <property type="entry name" value="MFS general substrate transporter"/>
    <property type="match status" value="1"/>
</dbReference>
<dbReference type="InterPro" id="IPR010573">
    <property type="entry name" value="MFS_Str1/Tri12-like"/>
</dbReference>
<feature type="transmembrane region" description="Helical" evidence="7">
    <location>
        <begin position="325"/>
        <end position="346"/>
    </location>
</feature>
<keyword evidence="3 7" id="KW-0812">Transmembrane</keyword>
<reference evidence="9 10" key="1">
    <citation type="journal article" date="2024" name="IMA Fungus">
        <title>IMA Genome - F19 : A genome assembly and annotation guide to empower mycologists, including annotated draft genome sequences of Ceratocystis pirilliformis, Diaporthe australafricana, Fusarium ophioides, Paecilomyces lecythidis, and Sporothrix stenoceras.</title>
        <authorList>
            <person name="Aylward J."/>
            <person name="Wilson A.M."/>
            <person name="Visagie C.M."/>
            <person name="Spraker J."/>
            <person name="Barnes I."/>
            <person name="Buitendag C."/>
            <person name="Ceriani C."/>
            <person name="Del Mar Angel L."/>
            <person name="du Plessis D."/>
            <person name="Fuchs T."/>
            <person name="Gasser K."/>
            <person name="Kramer D."/>
            <person name="Li W."/>
            <person name="Munsamy K."/>
            <person name="Piso A."/>
            <person name="Price J.L."/>
            <person name="Sonnekus B."/>
            <person name="Thomas C."/>
            <person name="van der Nest A."/>
            <person name="van Dijk A."/>
            <person name="van Heerden A."/>
            <person name="van Vuuren N."/>
            <person name="Yilmaz N."/>
            <person name="Duong T.A."/>
            <person name="van der Merwe N.A."/>
            <person name="Wingfield M.J."/>
            <person name="Wingfield B.D."/>
        </authorList>
    </citation>
    <scope>NUCLEOTIDE SEQUENCE [LARGE SCALE GENOMIC DNA]</scope>
    <source>
        <strain evidence="9 10">CMW 5346</strain>
    </source>
</reference>
<evidence type="ECO:0000256" key="2">
    <source>
        <dbReference type="ARBA" id="ARBA00022448"/>
    </source>
</evidence>
<feature type="transmembrane region" description="Helical" evidence="7">
    <location>
        <begin position="121"/>
        <end position="140"/>
    </location>
</feature>
<dbReference type="Pfam" id="PF06609">
    <property type="entry name" value="TRI12"/>
    <property type="match status" value="1"/>
</dbReference>
<dbReference type="PROSITE" id="PS00216">
    <property type="entry name" value="SUGAR_TRANSPORT_1"/>
    <property type="match status" value="1"/>
</dbReference>
<keyword evidence="4 7" id="KW-1133">Transmembrane helix</keyword>
<evidence type="ECO:0000256" key="1">
    <source>
        <dbReference type="ARBA" id="ARBA00004141"/>
    </source>
</evidence>
<accession>A0ABR3YJA7</accession>
<dbReference type="PROSITE" id="PS50850">
    <property type="entry name" value="MFS"/>
    <property type="match status" value="1"/>
</dbReference>
<evidence type="ECO:0000313" key="10">
    <source>
        <dbReference type="Proteomes" id="UP001583186"/>
    </source>
</evidence>
<name>A0ABR3YJA7_9PEZI</name>
<feature type="transmembrane region" description="Helical" evidence="7">
    <location>
        <begin position="91"/>
        <end position="109"/>
    </location>
</feature>
<dbReference type="EMBL" id="JAWCUI010000093">
    <property type="protein sequence ID" value="KAL1888399.1"/>
    <property type="molecule type" value="Genomic_DNA"/>
</dbReference>
<feature type="region of interest" description="Disordered" evidence="6">
    <location>
        <begin position="1"/>
        <end position="38"/>
    </location>
</feature>
<feature type="transmembrane region" description="Helical" evidence="7">
    <location>
        <begin position="421"/>
        <end position="446"/>
    </location>
</feature>
<keyword evidence="10" id="KW-1185">Reference proteome</keyword>
<protein>
    <recommendedName>
        <fullName evidence="8">Major facilitator superfamily (MFS) profile domain-containing protein</fullName>
    </recommendedName>
</protein>
<feature type="compositionally biased region" description="Low complexity" evidence="6">
    <location>
        <begin position="28"/>
        <end position="38"/>
    </location>
</feature>
<comment type="caution">
    <text evidence="9">The sequence shown here is derived from an EMBL/GenBank/DDBJ whole genome shotgun (WGS) entry which is preliminary data.</text>
</comment>
<dbReference type="InterPro" id="IPR005829">
    <property type="entry name" value="Sugar_transporter_CS"/>
</dbReference>
<feature type="domain" description="Major facilitator superfamily (MFS) profile" evidence="8">
    <location>
        <begin position="55"/>
        <end position="516"/>
    </location>
</feature>
<keyword evidence="5 7" id="KW-0472">Membrane</keyword>
<organism evidence="9 10">
    <name type="scientific">Sporothrix stenoceras</name>
    <dbReference type="NCBI Taxonomy" id="5173"/>
    <lineage>
        <taxon>Eukaryota</taxon>
        <taxon>Fungi</taxon>
        <taxon>Dikarya</taxon>
        <taxon>Ascomycota</taxon>
        <taxon>Pezizomycotina</taxon>
        <taxon>Sordariomycetes</taxon>
        <taxon>Sordariomycetidae</taxon>
        <taxon>Ophiostomatales</taxon>
        <taxon>Ophiostomataceae</taxon>
        <taxon>Sporothrix</taxon>
    </lineage>
</organism>
<proteinExistence type="predicted"/>
<keyword evidence="2" id="KW-0813">Transport</keyword>
<dbReference type="InterPro" id="IPR036259">
    <property type="entry name" value="MFS_trans_sf"/>
</dbReference>
<feature type="compositionally biased region" description="Basic and acidic residues" evidence="6">
    <location>
        <begin position="1"/>
        <end position="22"/>
    </location>
</feature>
<dbReference type="InterPro" id="IPR020846">
    <property type="entry name" value="MFS_dom"/>
</dbReference>
<evidence type="ECO:0000256" key="5">
    <source>
        <dbReference type="ARBA" id="ARBA00023136"/>
    </source>
</evidence>
<dbReference type="PANTHER" id="PTHR23501:SF109">
    <property type="entry name" value="MAJOR FACILITATOR SUPERFAMILY (MFS) PROFILE DOMAIN-CONTAINING PROTEIN-RELATED"/>
    <property type="match status" value="1"/>
</dbReference>
<gene>
    <name evidence="9" type="ORF">Sste5346_009607</name>
</gene>
<feature type="transmembrane region" description="Helical" evidence="7">
    <location>
        <begin position="489"/>
        <end position="511"/>
    </location>
</feature>
<feature type="transmembrane region" description="Helical" evidence="7">
    <location>
        <begin position="393"/>
        <end position="415"/>
    </location>
</feature>
<evidence type="ECO:0000256" key="6">
    <source>
        <dbReference type="SAM" id="MobiDB-lite"/>
    </source>
</evidence>
<evidence type="ECO:0000256" key="4">
    <source>
        <dbReference type="ARBA" id="ARBA00022989"/>
    </source>
</evidence>
<dbReference type="PANTHER" id="PTHR23501">
    <property type="entry name" value="MAJOR FACILITATOR SUPERFAMILY"/>
    <property type="match status" value="1"/>
</dbReference>
<feature type="transmembrane region" description="Helical" evidence="7">
    <location>
        <begin position="254"/>
        <end position="273"/>
    </location>
</feature>
<dbReference type="Gene3D" id="1.20.1250.20">
    <property type="entry name" value="MFS general substrate transporter like domains"/>
    <property type="match status" value="1"/>
</dbReference>
<evidence type="ECO:0000256" key="3">
    <source>
        <dbReference type="ARBA" id="ARBA00022692"/>
    </source>
</evidence>
<feature type="transmembrane region" description="Helical" evidence="7">
    <location>
        <begin position="285"/>
        <end position="304"/>
    </location>
</feature>
<comment type="subcellular location">
    <subcellularLocation>
        <location evidence="1">Membrane</location>
        <topology evidence="1">Multi-pass membrane protein</topology>
    </subcellularLocation>
</comment>
<feature type="transmembrane region" description="Helical" evidence="7">
    <location>
        <begin position="208"/>
        <end position="229"/>
    </location>
</feature>
<feature type="transmembrane region" description="Helical" evidence="7">
    <location>
        <begin position="366"/>
        <end position="386"/>
    </location>
</feature>
<evidence type="ECO:0000313" key="9">
    <source>
        <dbReference type="EMBL" id="KAL1888399.1"/>
    </source>
</evidence>